<evidence type="ECO:0000313" key="3">
    <source>
        <dbReference type="EMBL" id="KOR75263.1"/>
    </source>
</evidence>
<dbReference type="STRING" id="479893.CPX_001780"/>
<dbReference type="PATRIC" id="fig|479893.3.peg.600"/>
<dbReference type="RefSeq" id="WP_053521608.1">
    <property type="nucleotide sequence ID" value="NZ_LHCF01000026.1"/>
</dbReference>
<feature type="region of interest" description="Disordered" evidence="1">
    <location>
        <begin position="89"/>
        <end position="116"/>
    </location>
</feature>
<evidence type="ECO:0000313" key="4">
    <source>
        <dbReference type="Proteomes" id="UP000037386"/>
    </source>
</evidence>
<accession>A0A0M1MZD4</accession>
<evidence type="ECO:0000256" key="1">
    <source>
        <dbReference type="SAM" id="MobiDB-lite"/>
    </source>
</evidence>
<name>A0A0M1MZD4_9MOLU</name>
<feature type="compositionally biased region" description="Polar residues" evidence="1">
    <location>
        <begin position="105"/>
        <end position="116"/>
    </location>
</feature>
<dbReference type="Pfam" id="PF12113">
    <property type="entry name" value="SVM_signal"/>
    <property type="match status" value="1"/>
</dbReference>
<dbReference type="Proteomes" id="UP000037386">
    <property type="component" value="Unassembled WGS sequence"/>
</dbReference>
<protein>
    <recommendedName>
        <fullName evidence="2">Sequence-variable mosaic (SVM) signal sequence domain-containing protein</fullName>
    </recommendedName>
</protein>
<feature type="domain" description="Sequence-variable mosaic (SVM) signal sequence" evidence="2">
    <location>
        <begin position="1"/>
        <end position="32"/>
    </location>
</feature>
<proteinExistence type="predicted"/>
<dbReference type="InterPro" id="IPR021970">
    <property type="entry name" value="SVM_signal"/>
</dbReference>
<reference evidence="4" key="1">
    <citation type="submission" date="2015-05" db="EMBL/GenBank/DDBJ databases">
        <title>Draft genome sequence of 'Candidatus Phytoplasma Pruni' strain CX, a plant pathogenic bacterium.</title>
        <authorList>
            <person name="Lee I.-M."/>
            <person name="Bottner-Parker K.D."/>
            <person name="Shao J."/>
            <person name="Gundersen-Rindal D.E."/>
            <person name="Zhao Y."/>
            <person name="Davis R.E."/>
        </authorList>
    </citation>
    <scope>NUCLEOTIDE SEQUENCE [LARGE SCALE GENOMIC DNA]</scope>
    <source>
        <strain evidence="4">CX</strain>
    </source>
</reference>
<sequence length="116" mass="13397">MFKIKNNLLLLNVFALIFLGLFLISSNNYIMAAPKKEHGKEIASSKEPEKTTKQDVKNYFELYNVLETCSNEDRNKIIEILQDPELKQMLQNQTKKKTKKLNEKGSSSKQSDNSKK</sequence>
<comment type="caution">
    <text evidence="3">The sequence shown here is derived from an EMBL/GenBank/DDBJ whole genome shotgun (WGS) entry which is preliminary data.</text>
</comment>
<dbReference type="OrthoDB" id="386235at2"/>
<evidence type="ECO:0000259" key="2">
    <source>
        <dbReference type="Pfam" id="PF12113"/>
    </source>
</evidence>
<gene>
    <name evidence="3" type="ORF">CPX_001780</name>
</gene>
<dbReference type="EMBL" id="LHCF01000026">
    <property type="protein sequence ID" value="KOR75263.1"/>
    <property type="molecule type" value="Genomic_DNA"/>
</dbReference>
<dbReference type="AlphaFoldDB" id="A0A0M1MZD4"/>
<organism evidence="3 4">
    <name type="scientific">Candidatus Phytoplasma pruni</name>
    <dbReference type="NCBI Taxonomy" id="479893"/>
    <lineage>
        <taxon>Bacteria</taxon>
        <taxon>Bacillati</taxon>
        <taxon>Mycoplasmatota</taxon>
        <taxon>Mollicutes</taxon>
        <taxon>Acholeplasmatales</taxon>
        <taxon>Acholeplasmataceae</taxon>
        <taxon>Candidatus Phytoplasma</taxon>
        <taxon>16SrIII (X-disease group)</taxon>
    </lineage>
</organism>